<organism evidence="2 3">
    <name type="scientific">Haploplasma axanthum</name>
    <name type="common">Acholeplasma axanthum</name>
    <dbReference type="NCBI Taxonomy" id="29552"/>
    <lineage>
        <taxon>Bacteria</taxon>
        <taxon>Bacillati</taxon>
        <taxon>Mycoplasmatota</taxon>
        <taxon>Mollicutes</taxon>
        <taxon>Acholeplasmatales</taxon>
        <taxon>Acholeplasmataceae</taxon>
        <taxon>Haploplasma</taxon>
    </lineage>
</organism>
<protein>
    <submittedName>
        <fullName evidence="2">Argininosuccinate synthase</fullName>
    </submittedName>
</protein>
<evidence type="ECO:0000313" key="3">
    <source>
        <dbReference type="Proteomes" id="UP000289841"/>
    </source>
</evidence>
<dbReference type="InterPro" id="IPR029032">
    <property type="entry name" value="AhpD-like"/>
</dbReference>
<dbReference type="STRING" id="1278311.GCA_000428705_01226"/>
<proteinExistence type="predicted"/>
<dbReference type="Gene3D" id="1.20.1290.10">
    <property type="entry name" value="AhpD-like"/>
    <property type="match status" value="1"/>
</dbReference>
<dbReference type="Pfam" id="PF02627">
    <property type="entry name" value="CMD"/>
    <property type="match status" value="1"/>
</dbReference>
<dbReference type="Proteomes" id="UP000289841">
    <property type="component" value="Chromosome"/>
</dbReference>
<reference evidence="2 3" key="1">
    <citation type="submission" date="2019-01" db="EMBL/GenBank/DDBJ databases">
        <authorList>
            <consortium name="Pathogen Informatics"/>
        </authorList>
    </citation>
    <scope>NUCLEOTIDE SEQUENCE [LARGE SCALE GENOMIC DNA]</scope>
    <source>
        <strain evidence="2 3">NCTC10138</strain>
    </source>
</reference>
<dbReference type="KEGG" id="aaxa:NCTC10138_00967"/>
<dbReference type="EMBL" id="LR215048">
    <property type="protein sequence ID" value="VEU80590.1"/>
    <property type="molecule type" value="Genomic_DNA"/>
</dbReference>
<gene>
    <name evidence="2" type="ORF">NCTC10138_00967</name>
</gene>
<dbReference type="InterPro" id="IPR004675">
    <property type="entry name" value="AhpD_core"/>
</dbReference>
<accession>A0A449BE56</accession>
<keyword evidence="3" id="KW-1185">Reference proteome</keyword>
<dbReference type="PANTHER" id="PTHR34846:SF10">
    <property type="entry name" value="CYTOPLASMIC PROTEIN"/>
    <property type="match status" value="1"/>
</dbReference>
<dbReference type="GO" id="GO:0051920">
    <property type="term" value="F:peroxiredoxin activity"/>
    <property type="evidence" value="ECO:0007669"/>
    <property type="project" value="InterPro"/>
</dbReference>
<dbReference type="PANTHER" id="PTHR34846">
    <property type="entry name" value="4-CARBOXYMUCONOLACTONE DECARBOXYLASE FAMILY PROTEIN (AFU_ORTHOLOGUE AFUA_6G11590)"/>
    <property type="match status" value="1"/>
</dbReference>
<dbReference type="InterPro" id="IPR003779">
    <property type="entry name" value="CMD-like"/>
</dbReference>
<dbReference type="SUPFAM" id="SSF69118">
    <property type="entry name" value="AhpD-like"/>
    <property type="match status" value="1"/>
</dbReference>
<dbReference type="RefSeq" id="WP_026390695.1">
    <property type="nucleotide sequence ID" value="NZ_LR215048.1"/>
</dbReference>
<dbReference type="AlphaFoldDB" id="A0A449BE56"/>
<evidence type="ECO:0000259" key="1">
    <source>
        <dbReference type="Pfam" id="PF02627"/>
    </source>
</evidence>
<dbReference type="OrthoDB" id="9801997at2"/>
<evidence type="ECO:0000313" key="2">
    <source>
        <dbReference type="EMBL" id="VEU80590.1"/>
    </source>
</evidence>
<dbReference type="NCBIfam" id="TIGR00778">
    <property type="entry name" value="ahpD_dom"/>
    <property type="match status" value="1"/>
</dbReference>
<name>A0A449BE56_HAPAX</name>
<feature type="domain" description="Carboxymuconolactone decarboxylase-like" evidence="1">
    <location>
        <begin position="27"/>
        <end position="93"/>
    </location>
</feature>
<sequence>MKRRIEYYQVASDKMKIILDLESKLNNSTIDKKLIELIKIRVSQINGCSYCIGLHTKDARKNGVNEDEIYLLSVWKETNIYDDKTKIALELTENITQIERFGVSDLVYEKVRTVFNEIEYVDLVLIINQINMWNRLSIAMGNQYIRD</sequence>